<dbReference type="InterPro" id="IPR020635">
    <property type="entry name" value="Tyr_kinase_cat_dom"/>
</dbReference>
<gene>
    <name evidence="7" type="ORF">KFE25_010545</name>
</gene>
<dbReference type="GO" id="GO:0005524">
    <property type="term" value="F:ATP binding"/>
    <property type="evidence" value="ECO:0007669"/>
    <property type="project" value="UniProtKB-KW"/>
</dbReference>
<dbReference type="PROSITE" id="PS00109">
    <property type="entry name" value="PROTEIN_KINASE_TYR"/>
    <property type="match status" value="1"/>
</dbReference>
<dbReference type="InterPro" id="IPR011009">
    <property type="entry name" value="Kinase-like_dom_sf"/>
</dbReference>
<protein>
    <recommendedName>
        <fullName evidence="6">Protein kinase domain-containing protein</fullName>
    </recommendedName>
</protein>
<dbReference type="PROSITE" id="PS50011">
    <property type="entry name" value="PROTEIN_KINASE_DOM"/>
    <property type="match status" value="1"/>
</dbReference>
<organism evidence="7 8">
    <name type="scientific">Diacronema lutheri</name>
    <name type="common">Unicellular marine alga</name>
    <name type="synonym">Monochrysis lutheri</name>
    <dbReference type="NCBI Taxonomy" id="2081491"/>
    <lineage>
        <taxon>Eukaryota</taxon>
        <taxon>Haptista</taxon>
        <taxon>Haptophyta</taxon>
        <taxon>Pavlovophyceae</taxon>
        <taxon>Pavlovales</taxon>
        <taxon>Pavlovaceae</taxon>
        <taxon>Diacronema</taxon>
    </lineage>
</organism>
<dbReference type="Proteomes" id="UP000751190">
    <property type="component" value="Unassembled WGS sequence"/>
</dbReference>
<dbReference type="AlphaFoldDB" id="A0A8J5X7W6"/>
<evidence type="ECO:0000313" key="7">
    <source>
        <dbReference type="EMBL" id="KAG8461358.1"/>
    </source>
</evidence>
<dbReference type="InterPro" id="IPR000719">
    <property type="entry name" value="Prot_kinase_dom"/>
</dbReference>
<proteinExistence type="predicted"/>
<dbReference type="PANTHER" id="PTHR44329:SF288">
    <property type="entry name" value="MITOGEN-ACTIVATED PROTEIN KINASE KINASE KINASE 20"/>
    <property type="match status" value="1"/>
</dbReference>
<reference evidence="7" key="1">
    <citation type="submission" date="2021-05" db="EMBL/GenBank/DDBJ databases">
        <title>The genome of the haptophyte Pavlova lutheri (Diacronema luteri, Pavlovales) - a model for lipid biosynthesis in eukaryotic algae.</title>
        <authorList>
            <person name="Hulatt C.J."/>
            <person name="Posewitz M.C."/>
        </authorList>
    </citation>
    <scope>NUCLEOTIDE SEQUENCE</scope>
    <source>
        <strain evidence="7">NIVA-4/92</strain>
    </source>
</reference>
<dbReference type="InterPro" id="IPR051681">
    <property type="entry name" value="Ser/Thr_Kinases-Pseudokinases"/>
</dbReference>
<dbReference type="SUPFAM" id="SSF56112">
    <property type="entry name" value="Protein kinase-like (PK-like)"/>
    <property type="match status" value="1"/>
</dbReference>
<dbReference type="GO" id="GO:0004713">
    <property type="term" value="F:protein tyrosine kinase activity"/>
    <property type="evidence" value="ECO:0007669"/>
    <property type="project" value="InterPro"/>
</dbReference>
<keyword evidence="4" id="KW-0067">ATP-binding</keyword>
<dbReference type="PANTHER" id="PTHR44329">
    <property type="entry name" value="SERINE/THREONINE-PROTEIN KINASE TNNI3K-RELATED"/>
    <property type="match status" value="1"/>
</dbReference>
<feature type="domain" description="Protein kinase" evidence="6">
    <location>
        <begin position="73"/>
        <end position="344"/>
    </location>
</feature>
<keyword evidence="1" id="KW-0808">Transferase</keyword>
<dbReference type="InterPro" id="IPR001245">
    <property type="entry name" value="Ser-Thr/Tyr_kinase_cat_dom"/>
</dbReference>
<keyword evidence="8" id="KW-1185">Reference proteome</keyword>
<evidence type="ECO:0000313" key="8">
    <source>
        <dbReference type="Proteomes" id="UP000751190"/>
    </source>
</evidence>
<dbReference type="PRINTS" id="PR00109">
    <property type="entry name" value="TYRKINASE"/>
</dbReference>
<dbReference type="Pfam" id="PF07714">
    <property type="entry name" value="PK_Tyr_Ser-Thr"/>
    <property type="match status" value="1"/>
</dbReference>
<dbReference type="GO" id="GO:0004674">
    <property type="term" value="F:protein serine/threonine kinase activity"/>
    <property type="evidence" value="ECO:0007669"/>
    <property type="project" value="TreeGrafter"/>
</dbReference>
<evidence type="ECO:0000256" key="1">
    <source>
        <dbReference type="ARBA" id="ARBA00022679"/>
    </source>
</evidence>
<accession>A0A8J5X7W6</accession>
<dbReference type="OMA" id="SGICEDT"/>
<sequence>MPVALAPSASVRLAPPARSVAASRPVTPVPVAKSRSPPPAAHALVSTRLPTPDRLPQAAVRAPRAELIAHSELALGAEIGSGSFAVVYAAEWASRAVCVKQYRELGGAEASAARHKEAELFDQEARVMRRLHHKNIVELLAYTLVPRALVMELCPAGSLFRVLHDPKFELLCSQLSVVKKFATGIAAGMRHMHTCGVIHRDLRTENVFLSFSRAAKGGLRVKVGDFNLSRESMAHSLTMTECGTFQWIAPETVREEKASTKVDVYSFAIVLWEIGTRAVPFADHPAGPWFASLQAAFHGLRPPLDGVRHAKHLAPLIGACWDNDHHRRPSFAELCDSLRKIPVLTPLKDALYLLPARARQRD</sequence>
<keyword evidence="2" id="KW-0547">Nucleotide-binding</keyword>
<evidence type="ECO:0000256" key="5">
    <source>
        <dbReference type="SAM" id="MobiDB-lite"/>
    </source>
</evidence>
<feature type="region of interest" description="Disordered" evidence="5">
    <location>
        <begin position="22"/>
        <end position="44"/>
    </location>
</feature>
<dbReference type="SMART" id="SM00219">
    <property type="entry name" value="TyrKc"/>
    <property type="match status" value="1"/>
</dbReference>
<dbReference type="EMBL" id="JAGTXO010000026">
    <property type="protein sequence ID" value="KAG8461358.1"/>
    <property type="molecule type" value="Genomic_DNA"/>
</dbReference>
<evidence type="ECO:0000256" key="2">
    <source>
        <dbReference type="ARBA" id="ARBA00022741"/>
    </source>
</evidence>
<dbReference type="InterPro" id="IPR008266">
    <property type="entry name" value="Tyr_kinase_AS"/>
</dbReference>
<dbReference type="Gene3D" id="1.10.510.10">
    <property type="entry name" value="Transferase(Phosphotransferase) domain 1"/>
    <property type="match status" value="1"/>
</dbReference>
<keyword evidence="3" id="KW-0418">Kinase</keyword>
<evidence type="ECO:0000259" key="6">
    <source>
        <dbReference type="PROSITE" id="PS50011"/>
    </source>
</evidence>
<name>A0A8J5X7W6_DIALT</name>
<dbReference type="CDD" id="cd13999">
    <property type="entry name" value="STKc_MAP3K-like"/>
    <property type="match status" value="1"/>
</dbReference>
<evidence type="ECO:0000256" key="3">
    <source>
        <dbReference type="ARBA" id="ARBA00022777"/>
    </source>
</evidence>
<evidence type="ECO:0000256" key="4">
    <source>
        <dbReference type="ARBA" id="ARBA00022840"/>
    </source>
</evidence>
<dbReference type="OrthoDB" id="4062651at2759"/>
<comment type="caution">
    <text evidence="7">The sequence shown here is derived from an EMBL/GenBank/DDBJ whole genome shotgun (WGS) entry which is preliminary data.</text>
</comment>